<protein>
    <submittedName>
        <fullName evidence="2">IGv domain-containing protein</fullName>
    </submittedName>
</protein>
<dbReference type="Proteomes" id="UP000095287">
    <property type="component" value="Unplaced"/>
</dbReference>
<dbReference type="WBParaSite" id="L893_g1048.t1">
    <property type="protein sequence ID" value="L893_g1048.t1"/>
    <property type="gene ID" value="L893_g1048"/>
</dbReference>
<accession>A0A1I7XX42</accession>
<sequence length="190" mass="21469">MGSPAFQEVTLSSRDGGLFSVADNQPFHRIMELDDSIYFQCTAENCPAIMLVQRKSSSKGLLISKHNEKSHQSRYSVIRLFSIWVWWSIQSALRLASTVTGLPLPRQFQGTSFEEIPQPQQRVRRDGWLSWGAATVLWAFRCILFFVCPTWALILGRLIPWGSSPPASSSNSKAEQFRDDSETIVLIGLF</sequence>
<evidence type="ECO:0000313" key="2">
    <source>
        <dbReference type="WBParaSite" id="L893_g1048.t1"/>
    </source>
</evidence>
<evidence type="ECO:0000313" key="1">
    <source>
        <dbReference type="Proteomes" id="UP000095287"/>
    </source>
</evidence>
<name>A0A1I7XX42_9BILA</name>
<organism evidence="1 2">
    <name type="scientific">Steinernema glaseri</name>
    <dbReference type="NCBI Taxonomy" id="37863"/>
    <lineage>
        <taxon>Eukaryota</taxon>
        <taxon>Metazoa</taxon>
        <taxon>Ecdysozoa</taxon>
        <taxon>Nematoda</taxon>
        <taxon>Chromadorea</taxon>
        <taxon>Rhabditida</taxon>
        <taxon>Tylenchina</taxon>
        <taxon>Panagrolaimomorpha</taxon>
        <taxon>Strongyloidoidea</taxon>
        <taxon>Steinernematidae</taxon>
        <taxon>Steinernema</taxon>
    </lineage>
</organism>
<dbReference type="AlphaFoldDB" id="A0A1I7XX42"/>
<reference evidence="2" key="1">
    <citation type="submission" date="2016-11" db="UniProtKB">
        <authorList>
            <consortium name="WormBaseParasite"/>
        </authorList>
    </citation>
    <scope>IDENTIFICATION</scope>
</reference>
<proteinExistence type="predicted"/>
<keyword evidence="1" id="KW-1185">Reference proteome</keyword>